<keyword evidence="3" id="KW-0808">Transferase</keyword>
<keyword evidence="6" id="KW-1133">Transmembrane helix</keyword>
<protein>
    <submittedName>
        <fullName evidence="7">Uncharacterized protein</fullName>
    </submittedName>
</protein>
<evidence type="ECO:0000256" key="3">
    <source>
        <dbReference type="ARBA" id="ARBA00022679"/>
    </source>
</evidence>
<feature type="transmembrane region" description="Helical" evidence="6">
    <location>
        <begin position="38"/>
        <end position="59"/>
    </location>
</feature>
<organism evidence="7 8">
    <name type="scientific">Miscanthus lutarioriparius</name>
    <dbReference type="NCBI Taxonomy" id="422564"/>
    <lineage>
        <taxon>Eukaryota</taxon>
        <taxon>Viridiplantae</taxon>
        <taxon>Streptophyta</taxon>
        <taxon>Embryophyta</taxon>
        <taxon>Tracheophyta</taxon>
        <taxon>Spermatophyta</taxon>
        <taxon>Magnoliopsida</taxon>
        <taxon>Liliopsida</taxon>
        <taxon>Poales</taxon>
        <taxon>Poaceae</taxon>
        <taxon>PACMAD clade</taxon>
        <taxon>Panicoideae</taxon>
        <taxon>Andropogonodae</taxon>
        <taxon>Andropogoneae</taxon>
        <taxon>Saccharinae</taxon>
        <taxon>Miscanthus</taxon>
    </lineage>
</organism>
<dbReference type="AlphaFoldDB" id="A0A811MLZ1"/>
<comment type="caution">
    <text evidence="7">The sequence shown here is derived from an EMBL/GenBank/DDBJ whole genome shotgun (WGS) entry which is preliminary data.</text>
</comment>
<dbReference type="Pfam" id="PF02485">
    <property type="entry name" value="Branch"/>
    <property type="match status" value="1"/>
</dbReference>
<evidence type="ECO:0000256" key="6">
    <source>
        <dbReference type="SAM" id="Phobius"/>
    </source>
</evidence>
<keyword evidence="6" id="KW-0812">Transmembrane</keyword>
<evidence type="ECO:0000256" key="1">
    <source>
        <dbReference type="ARBA" id="ARBA00004606"/>
    </source>
</evidence>
<name>A0A811MLZ1_9POAL</name>
<dbReference type="InterPro" id="IPR044174">
    <property type="entry name" value="BC10-like"/>
</dbReference>
<keyword evidence="8" id="KW-1185">Reference proteome</keyword>
<evidence type="ECO:0000313" key="7">
    <source>
        <dbReference type="EMBL" id="CAD6206523.1"/>
    </source>
</evidence>
<sequence>MAMAMRVESVEEAKQAAVILPAASQEQRRVFPAGMLKLFLGLMLFGVVVGLSAFGVFLARHAGEVAAVAPALFRPCLGAAAAEPEPEEGLERWTRPPARAQHAMTDEELLWLASYAPRARGRSGYPFRRVPKVAFMFLTHGPLPLAPLWERFFRGNEGRYSIYVHTMPLYRANFTADSVFYRRQIPSKAVQWGQMTMCDAERRLLANALLDISNEWFVLVSESCIPLFDFNTTYEYFQNSSHSFVMSIDDPGRDGRGRYSLNMVPEVELEQWRKGWQWFEADRDLAVAIVEDTVYYPKFKQFCRPGCYADEHYIQTMLKIEAPHKLANRTATWVDWSRGGPNSAHPATFGRGDITEEFLKGVREGETCLYNGQNTTLCYLFARKFAPSALQPLLELAPTVLGFG</sequence>
<accession>A0A811MLZ1</accession>
<dbReference type="GO" id="GO:0016020">
    <property type="term" value="C:membrane"/>
    <property type="evidence" value="ECO:0007669"/>
    <property type="project" value="UniProtKB-SubCell"/>
</dbReference>
<keyword evidence="5" id="KW-0325">Glycoprotein</keyword>
<evidence type="ECO:0000313" key="8">
    <source>
        <dbReference type="Proteomes" id="UP000604825"/>
    </source>
</evidence>
<keyword evidence="4 6" id="KW-0472">Membrane</keyword>
<evidence type="ECO:0000256" key="2">
    <source>
        <dbReference type="ARBA" id="ARBA00022676"/>
    </source>
</evidence>
<dbReference type="PANTHER" id="PTHR31042:SF82">
    <property type="entry name" value="CORE-2_I-BRANCHING BETA-16-N-ACETYLGLUCOSAMINYLTRANSFERASE FAMILY PROTEIN"/>
    <property type="match status" value="1"/>
</dbReference>
<dbReference type="GO" id="GO:0016757">
    <property type="term" value="F:glycosyltransferase activity"/>
    <property type="evidence" value="ECO:0007669"/>
    <property type="project" value="UniProtKB-KW"/>
</dbReference>
<gene>
    <name evidence="7" type="ORF">NCGR_LOCUS4225</name>
</gene>
<dbReference type="OrthoDB" id="191334at2759"/>
<reference evidence="7" key="1">
    <citation type="submission" date="2020-10" db="EMBL/GenBank/DDBJ databases">
        <authorList>
            <person name="Han B."/>
            <person name="Lu T."/>
            <person name="Zhao Q."/>
            <person name="Huang X."/>
            <person name="Zhao Y."/>
        </authorList>
    </citation>
    <scope>NUCLEOTIDE SEQUENCE</scope>
</reference>
<dbReference type="PANTHER" id="PTHR31042">
    <property type="entry name" value="CORE-2/I-BRANCHING BETA-1,6-N-ACETYLGLUCOSAMINYLTRANSFERASE FAMILY PROTEIN-RELATED"/>
    <property type="match status" value="1"/>
</dbReference>
<dbReference type="Proteomes" id="UP000604825">
    <property type="component" value="Unassembled WGS sequence"/>
</dbReference>
<proteinExistence type="predicted"/>
<dbReference type="InterPro" id="IPR003406">
    <property type="entry name" value="Glyco_trans_14"/>
</dbReference>
<dbReference type="EMBL" id="CAJGYO010000001">
    <property type="protein sequence ID" value="CAD6206523.1"/>
    <property type="molecule type" value="Genomic_DNA"/>
</dbReference>
<evidence type="ECO:0000256" key="4">
    <source>
        <dbReference type="ARBA" id="ARBA00023136"/>
    </source>
</evidence>
<keyword evidence="2" id="KW-0328">Glycosyltransferase</keyword>
<comment type="subcellular location">
    <subcellularLocation>
        <location evidence="1">Membrane</location>
        <topology evidence="1">Single-pass type II membrane protein</topology>
    </subcellularLocation>
</comment>
<evidence type="ECO:0000256" key="5">
    <source>
        <dbReference type="ARBA" id="ARBA00023180"/>
    </source>
</evidence>